<feature type="region of interest" description="Disordered" evidence="7">
    <location>
        <begin position="135"/>
        <end position="167"/>
    </location>
</feature>
<dbReference type="Pfam" id="PF00847">
    <property type="entry name" value="AP2"/>
    <property type="match status" value="1"/>
</dbReference>
<dbReference type="InterPro" id="IPR044808">
    <property type="entry name" value="ERF_plant"/>
</dbReference>
<dbReference type="OrthoDB" id="49610at2759"/>
<dbReference type="EMBL" id="KK914593">
    <property type="protein sequence ID" value="KDP31925.1"/>
    <property type="molecule type" value="Genomic_DNA"/>
</dbReference>
<dbReference type="PRINTS" id="PR00367">
    <property type="entry name" value="ETHRSPELEMNT"/>
</dbReference>
<proteinExistence type="inferred from homology"/>
<comment type="subcellular location">
    <subcellularLocation>
        <location evidence="1">Nucleus</location>
    </subcellularLocation>
</comment>
<dbReference type="Proteomes" id="UP000027138">
    <property type="component" value="Unassembled WGS sequence"/>
</dbReference>
<reference evidence="9 10" key="1">
    <citation type="journal article" date="2014" name="PLoS ONE">
        <title>Global Analysis of Gene Expression Profiles in Physic Nut (Jatropha curcas L.) Seedlings Exposed to Salt Stress.</title>
        <authorList>
            <person name="Zhang L."/>
            <person name="Zhang C."/>
            <person name="Wu P."/>
            <person name="Chen Y."/>
            <person name="Li M."/>
            <person name="Jiang H."/>
            <person name="Wu G."/>
        </authorList>
    </citation>
    <scope>NUCLEOTIDE SEQUENCE [LARGE SCALE GENOMIC DNA]</scope>
    <source>
        <strain evidence="10">cv. GZQX0401</strain>
        <tissue evidence="9">Young leaves</tissue>
    </source>
</reference>
<evidence type="ECO:0000313" key="9">
    <source>
        <dbReference type="EMBL" id="KDP31925.1"/>
    </source>
</evidence>
<dbReference type="InterPro" id="IPR016177">
    <property type="entry name" value="DNA-bd_dom_sf"/>
</dbReference>
<keyword evidence="10" id="KW-1185">Reference proteome</keyword>
<dbReference type="GO" id="GO:0003700">
    <property type="term" value="F:DNA-binding transcription factor activity"/>
    <property type="evidence" value="ECO:0007669"/>
    <property type="project" value="InterPro"/>
</dbReference>
<evidence type="ECO:0000256" key="2">
    <source>
        <dbReference type="ARBA" id="ARBA00023015"/>
    </source>
</evidence>
<dbReference type="PANTHER" id="PTHR31190:SF181">
    <property type="entry name" value="OS02G0764700 PROTEIN"/>
    <property type="match status" value="1"/>
</dbReference>
<dbReference type="PANTHER" id="PTHR31190">
    <property type="entry name" value="DNA-BINDING DOMAIN"/>
    <property type="match status" value="1"/>
</dbReference>
<dbReference type="SUPFAM" id="SSF54171">
    <property type="entry name" value="DNA-binding domain"/>
    <property type="match status" value="1"/>
</dbReference>
<evidence type="ECO:0000256" key="5">
    <source>
        <dbReference type="ARBA" id="ARBA00023242"/>
    </source>
</evidence>
<comment type="similarity">
    <text evidence="6">Belongs to the AP2/ERF transcription factor family. ERF subfamily.</text>
</comment>
<dbReference type="GO" id="GO:0005634">
    <property type="term" value="C:nucleus"/>
    <property type="evidence" value="ECO:0007669"/>
    <property type="project" value="UniProtKB-SubCell"/>
</dbReference>
<evidence type="ECO:0000256" key="1">
    <source>
        <dbReference type="ARBA" id="ARBA00004123"/>
    </source>
</evidence>
<feature type="region of interest" description="Disordered" evidence="7">
    <location>
        <begin position="51"/>
        <end position="70"/>
    </location>
</feature>
<feature type="compositionally biased region" description="Basic and acidic residues" evidence="7">
    <location>
        <begin position="135"/>
        <end position="144"/>
    </location>
</feature>
<dbReference type="GO" id="GO:0003677">
    <property type="term" value="F:DNA binding"/>
    <property type="evidence" value="ECO:0007669"/>
    <property type="project" value="UniProtKB-KW"/>
</dbReference>
<feature type="compositionally biased region" description="Acidic residues" evidence="7">
    <location>
        <begin position="155"/>
        <end position="167"/>
    </location>
</feature>
<dbReference type="AlphaFoldDB" id="A0A067KI25"/>
<evidence type="ECO:0000259" key="8">
    <source>
        <dbReference type="PROSITE" id="PS51032"/>
    </source>
</evidence>
<evidence type="ECO:0000313" key="10">
    <source>
        <dbReference type="Proteomes" id="UP000027138"/>
    </source>
</evidence>
<evidence type="ECO:0000256" key="7">
    <source>
        <dbReference type="SAM" id="MobiDB-lite"/>
    </source>
</evidence>
<keyword evidence="4" id="KW-0804">Transcription</keyword>
<gene>
    <name evidence="9" type="ORF">JCGZ_12386</name>
</gene>
<keyword evidence="3" id="KW-0238">DNA-binding</keyword>
<dbReference type="PROSITE" id="PS51032">
    <property type="entry name" value="AP2_ERF"/>
    <property type="match status" value="1"/>
</dbReference>
<dbReference type="InterPro" id="IPR036955">
    <property type="entry name" value="AP2/ERF_dom_sf"/>
</dbReference>
<organism evidence="9 10">
    <name type="scientific">Jatropha curcas</name>
    <name type="common">Barbados nut</name>
    <dbReference type="NCBI Taxonomy" id="180498"/>
    <lineage>
        <taxon>Eukaryota</taxon>
        <taxon>Viridiplantae</taxon>
        <taxon>Streptophyta</taxon>
        <taxon>Embryophyta</taxon>
        <taxon>Tracheophyta</taxon>
        <taxon>Spermatophyta</taxon>
        <taxon>Magnoliopsida</taxon>
        <taxon>eudicotyledons</taxon>
        <taxon>Gunneridae</taxon>
        <taxon>Pentapetalae</taxon>
        <taxon>rosids</taxon>
        <taxon>fabids</taxon>
        <taxon>Malpighiales</taxon>
        <taxon>Euphorbiaceae</taxon>
        <taxon>Crotonoideae</taxon>
        <taxon>Jatropheae</taxon>
        <taxon>Jatropha</taxon>
    </lineage>
</organism>
<feature type="domain" description="AP2/ERF" evidence="8">
    <location>
        <begin position="68"/>
        <end position="125"/>
    </location>
</feature>
<name>A0A067KI25_JATCU</name>
<dbReference type="CDD" id="cd00018">
    <property type="entry name" value="AP2"/>
    <property type="match status" value="1"/>
</dbReference>
<evidence type="ECO:0000256" key="3">
    <source>
        <dbReference type="ARBA" id="ARBA00023125"/>
    </source>
</evidence>
<dbReference type="InterPro" id="IPR001471">
    <property type="entry name" value="AP2/ERF_dom"/>
</dbReference>
<evidence type="ECO:0000256" key="4">
    <source>
        <dbReference type="ARBA" id="ARBA00023163"/>
    </source>
</evidence>
<accession>A0A067KI25</accession>
<dbReference type="FunFam" id="3.30.730.10:FF:000001">
    <property type="entry name" value="Ethylene-responsive transcription factor 2"/>
    <property type="match status" value="1"/>
</dbReference>
<keyword evidence="2" id="KW-0805">Transcription regulation</keyword>
<protein>
    <recommendedName>
        <fullName evidence="8">AP2/ERF domain-containing protein</fullName>
    </recommendedName>
</protein>
<evidence type="ECO:0000256" key="6">
    <source>
        <dbReference type="ARBA" id="ARBA00024343"/>
    </source>
</evidence>
<dbReference type="STRING" id="180498.A0A067KI25"/>
<keyword evidence="5" id="KW-0539">Nucleus</keyword>
<dbReference type="Gene3D" id="3.30.730.10">
    <property type="entry name" value="AP2/ERF domain"/>
    <property type="match status" value="1"/>
</dbReference>
<dbReference type="GO" id="GO:0009873">
    <property type="term" value="P:ethylene-activated signaling pathway"/>
    <property type="evidence" value="ECO:0007669"/>
    <property type="project" value="InterPro"/>
</dbReference>
<dbReference type="SMART" id="SM00380">
    <property type="entry name" value="AP2"/>
    <property type="match status" value="1"/>
</dbReference>
<sequence>MVAALKQVISGDTSSIAPPNIIHILQGSDKCPVCNMDSVDCLGCNFFGSNQEEKDDSNKERMNKKKNKYRGVRQRPWGKWAAEIRDPWRAIRVWLGTFSTAEEAARAYDTAAIKFRGNKAKTNFPLSDYAQTSKNNEKMEKYKNAGESSSKVVAEEDDSIDSMMIED</sequence>